<keyword evidence="1" id="KW-1133">Transmembrane helix</keyword>
<feature type="transmembrane region" description="Helical" evidence="1">
    <location>
        <begin position="127"/>
        <end position="145"/>
    </location>
</feature>
<protein>
    <submittedName>
        <fullName evidence="2">Uncharacterized protein</fullName>
    </submittedName>
</protein>
<organism evidence="2 3">
    <name type="scientific">Gluconacetobacter johannae</name>
    <dbReference type="NCBI Taxonomy" id="112140"/>
    <lineage>
        <taxon>Bacteria</taxon>
        <taxon>Pseudomonadati</taxon>
        <taxon>Pseudomonadota</taxon>
        <taxon>Alphaproteobacteria</taxon>
        <taxon>Acetobacterales</taxon>
        <taxon>Acetobacteraceae</taxon>
        <taxon>Gluconacetobacter</taxon>
    </lineage>
</organism>
<sequence>MTPWLLNLDVKWFKAIYKLALWGLIGLLVAIMQRNDFFYYGTAENIMGTINGIYMKSSVVLIVVIFITGIISLFAPKNLTVRTFSLDEISTNVQSLVSFFWCQAIYFISNSYHAGATDALKGMWRETLYHAIMFAISVLLLQFLVTKFQPSSQK</sequence>
<name>A0A7W4J900_9PROT</name>
<feature type="transmembrane region" description="Helical" evidence="1">
    <location>
        <begin position="95"/>
        <end position="115"/>
    </location>
</feature>
<gene>
    <name evidence="2" type="ORF">HLH21_12180</name>
</gene>
<accession>A0A7W4J900</accession>
<keyword evidence="3" id="KW-1185">Reference proteome</keyword>
<evidence type="ECO:0000256" key="1">
    <source>
        <dbReference type="SAM" id="Phobius"/>
    </source>
</evidence>
<dbReference type="EMBL" id="JABEQH010000016">
    <property type="protein sequence ID" value="MBB2176672.1"/>
    <property type="molecule type" value="Genomic_DNA"/>
</dbReference>
<dbReference type="RefSeq" id="WP_182944020.1">
    <property type="nucleotide sequence ID" value="NZ_JABEQH010000016.1"/>
</dbReference>
<dbReference type="Proteomes" id="UP000561066">
    <property type="component" value="Unassembled WGS sequence"/>
</dbReference>
<keyword evidence="1" id="KW-0812">Transmembrane</keyword>
<reference evidence="2 3" key="1">
    <citation type="submission" date="2020-04" db="EMBL/GenBank/DDBJ databases">
        <title>Description of novel Gluconacetobacter.</title>
        <authorList>
            <person name="Sombolestani A."/>
        </authorList>
    </citation>
    <scope>NUCLEOTIDE SEQUENCE [LARGE SCALE GENOMIC DNA]</scope>
    <source>
        <strain evidence="2 3">LMG 21312</strain>
    </source>
</reference>
<dbReference type="AlphaFoldDB" id="A0A7W4J900"/>
<evidence type="ECO:0000313" key="2">
    <source>
        <dbReference type="EMBL" id="MBB2176672.1"/>
    </source>
</evidence>
<proteinExistence type="predicted"/>
<evidence type="ECO:0000313" key="3">
    <source>
        <dbReference type="Proteomes" id="UP000561066"/>
    </source>
</evidence>
<keyword evidence="1" id="KW-0472">Membrane</keyword>
<feature type="transmembrane region" description="Helical" evidence="1">
    <location>
        <begin position="12"/>
        <end position="32"/>
    </location>
</feature>
<feature type="transmembrane region" description="Helical" evidence="1">
    <location>
        <begin position="53"/>
        <end position="75"/>
    </location>
</feature>
<comment type="caution">
    <text evidence="2">The sequence shown here is derived from an EMBL/GenBank/DDBJ whole genome shotgun (WGS) entry which is preliminary data.</text>
</comment>